<proteinExistence type="predicted"/>
<evidence type="ECO:0000313" key="3">
    <source>
        <dbReference type="EMBL" id="KAJ4389433.1"/>
    </source>
</evidence>
<sequence>MVSRVLFWAGFGIATRAWQLGLQQTSPLAPKMLWAYPIFAGCGASFGYWLQTVDEKQVAILAERKQSILEKRARRSARDSEAAGGVPATA</sequence>
<dbReference type="OrthoDB" id="2141050at2759"/>
<reference evidence="3" key="1">
    <citation type="submission" date="2022-10" db="EMBL/GenBank/DDBJ databases">
        <title>Tapping the CABI collections for fungal endophytes: first genome assemblies for Collariella, Neodidymelliopsis, Ascochyta clinopodiicola, Didymella pomorum, Didymosphaeria variabile, Neocosmospora piperis and Neocucurbitaria cava.</title>
        <authorList>
            <person name="Hill R."/>
        </authorList>
    </citation>
    <scope>NUCLEOTIDE SEQUENCE</scope>
    <source>
        <strain evidence="3">IMI 355082</strain>
    </source>
</reference>
<keyword evidence="2" id="KW-0472">Membrane</keyword>
<feature type="transmembrane region" description="Helical" evidence="2">
    <location>
        <begin position="33"/>
        <end position="50"/>
    </location>
</feature>
<keyword evidence="4" id="KW-1185">Reference proteome</keyword>
<dbReference type="EMBL" id="JAPEVB010000004">
    <property type="protein sequence ID" value="KAJ4389433.1"/>
    <property type="molecule type" value="Genomic_DNA"/>
</dbReference>
<dbReference type="PANTHER" id="PTHR39218">
    <property type="entry name" value="OXIDOREDUCTASE 14 KDA SUBUNIT, PUTATIVE (AFU_ORTHOLOGUE AFUA_1G12110)-RELATED"/>
    <property type="match status" value="1"/>
</dbReference>
<comment type="caution">
    <text evidence="3">The sequence shown here is derived from an EMBL/GenBank/DDBJ whole genome shotgun (WGS) entry which is preliminary data.</text>
</comment>
<feature type="compositionally biased region" description="Basic and acidic residues" evidence="1">
    <location>
        <begin position="71"/>
        <end position="81"/>
    </location>
</feature>
<feature type="region of interest" description="Disordered" evidence="1">
    <location>
        <begin position="71"/>
        <end position="90"/>
    </location>
</feature>
<protein>
    <submittedName>
        <fullName evidence="3">Uncharacterized protein</fullName>
    </submittedName>
</protein>
<gene>
    <name evidence="3" type="ORF">N0V93_006901</name>
</gene>
<dbReference type="Proteomes" id="UP001140453">
    <property type="component" value="Unassembled WGS sequence"/>
</dbReference>
<keyword evidence="2" id="KW-1133">Transmembrane helix</keyword>
<dbReference type="AlphaFoldDB" id="A0A9W9CUW2"/>
<evidence type="ECO:0000313" key="4">
    <source>
        <dbReference type="Proteomes" id="UP001140453"/>
    </source>
</evidence>
<evidence type="ECO:0000256" key="1">
    <source>
        <dbReference type="SAM" id="MobiDB-lite"/>
    </source>
</evidence>
<evidence type="ECO:0000256" key="2">
    <source>
        <dbReference type="SAM" id="Phobius"/>
    </source>
</evidence>
<name>A0A9W9CUW2_9PEZI</name>
<organism evidence="3 4">
    <name type="scientific">Gnomoniopsis smithogilvyi</name>
    <dbReference type="NCBI Taxonomy" id="1191159"/>
    <lineage>
        <taxon>Eukaryota</taxon>
        <taxon>Fungi</taxon>
        <taxon>Dikarya</taxon>
        <taxon>Ascomycota</taxon>
        <taxon>Pezizomycotina</taxon>
        <taxon>Sordariomycetes</taxon>
        <taxon>Sordariomycetidae</taxon>
        <taxon>Diaporthales</taxon>
        <taxon>Gnomoniaceae</taxon>
        <taxon>Gnomoniopsis</taxon>
    </lineage>
</organism>
<accession>A0A9W9CUW2</accession>
<keyword evidence="2" id="KW-0812">Transmembrane</keyword>
<dbReference type="PANTHER" id="PTHR39218:SF1">
    <property type="entry name" value="OXIDOREDUCTASE 14 KDA SUBUNIT, PUTATIVE (AFU_ORTHOLOGUE AFUA_1G12110)-RELATED"/>
    <property type="match status" value="1"/>
</dbReference>